<dbReference type="Gene3D" id="3.40.50.1820">
    <property type="entry name" value="alpha/beta hydrolase"/>
    <property type="match status" value="1"/>
</dbReference>
<sequence length="593" mass="64818">MLYFLEYSRLTALDLENEMAWQHIGMGLKPSGLALMLGGATLLTGLPAQAAEEIFLRYGPLERSIRTSSLEALAAEGTISEDLAFYFNLAKLSEIQIEQLRQNLDRPLPIDGVLLSRFLYTNLGEDLLDQVGAILQTRSGDNGKLALRAALIQAAISPQGLSTLSMMQALPTDIQINVADALALANAVEQIVNATNSSVAHLATLTAQQAAETTPLDYASLTDLIVPVPARVQIQRFNLTDTERDGKGPGPEGHRQLYIDVVRPTVWRGQAPVMVFSHGLSSSPEVHHRWASHLASHGIVVVLPQHPGSDAQQVANFQAGLSQQVFELQEFIDRPLDITFVLNELERLNPTEFDGRLNLAQVGVGGHSLGGYTALAVAGAELNFPHLEQDCGARSNPAQNRRFIHLNMSLLLQCQALDLPRQPYTFRDPRVNSVLLINPVNSSIFGPEGLAAVTVPVMIIAGSHDPATPAVFEQFRTFPWYSTAHRFLVLIEGQAHVDLSALDAGLSHLLTTVPGLALAEPEVIERYMNAIGLAFVGRYVARRPEYDLYLRSGYATYLSQSEAFRAFMVNTESGTDQELTPPMDNQLDLLELP</sequence>
<evidence type="ECO:0000256" key="2">
    <source>
        <dbReference type="ARBA" id="ARBA00022963"/>
    </source>
</evidence>
<keyword evidence="1 5" id="KW-0378">Hydrolase</keyword>
<dbReference type="GO" id="GO:0016042">
    <property type="term" value="P:lipid catabolic process"/>
    <property type="evidence" value="ECO:0007669"/>
    <property type="project" value="UniProtKB-KW"/>
</dbReference>
<dbReference type="Proteomes" id="UP000249081">
    <property type="component" value="Unassembled WGS sequence"/>
</dbReference>
<evidence type="ECO:0000256" key="1">
    <source>
        <dbReference type="ARBA" id="ARBA00022801"/>
    </source>
</evidence>
<name>A0A2W4XWP8_9CYAN</name>
<protein>
    <submittedName>
        <fullName evidence="5">Dienelactone hydrolase</fullName>
    </submittedName>
</protein>
<dbReference type="Pfam" id="PF07176">
    <property type="entry name" value="DUF1400"/>
    <property type="match status" value="1"/>
</dbReference>
<evidence type="ECO:0000259" key="4">
    <source>
        <dbReference type="Pfam" id="PF07176"/>
    </source>
</evidence>
<feature type="domain" description="DUF1400" evidence="4">
    <location>
        <begin position="50"/>
        <end position="177"/>
    </location>
</feature>
<dbReference type="PANTHER" id="PTHR10272">
    <property type="entry name" value="PLATELET-ACTIVATING FACTOR ACETYLHYDROLASE"/>
    <property type="match status" value="1"/>
</dbReference>
<dbReference type="SUPFAM" id="SSF53474">
    <property type="entry name" value="alpha/beta-Hydrolases"/>
    <property type="match status" value="1"/>
</dbReference>
<keyword evidence="3" id="KW-0443">Lipid metabolism</keyword>
<evidence type="ECO:0000313" key="5">
    <source>
        <dbReference type="EMBL" id="PZO39125.1"/>
    </source>
</evidence>
<gene>
    <name evidence="5" type="ORF">DCF17_13585</name>
</gene>
<dbReference type="EMBL" id="QBMN01000092">
    <property type="protein sequence ID" value="PZO39125.1"/>
    <property type="molecule type" value="Genomic_DNA"/>
</dbReference>
<dbReference type="AlphaFoldDB" id="A0A2W4XWP8"/>
<reference evidence="5 6" key="2">
    <citation type="submission" date="2018-06" db="EMBL/GenBank/DDBJ databases">
        <title>Metagenomic assembly of (sub)arctic Cyanobacteria and their associated microbiome from non-axenic cultures.</title>
        <authorList>
            <person name="Baurain D."/>
        </authorList>
    </citation>
    <scope>NUCLEOTIDE SEQUENCE [LARGE SCALE GENOMIC DNA]</scope>
    <source>
        <strain evidence="5">ULC041bin1</strain>
    </source>
</reference>
<evidence type="ECO:0000313" key="6">
    <source>
        <dbReference type="Proteomes" id="UP000249081"/>
    </source>
</evidence>
<organism evidence="5 6">
    <name type="scientific">Shackletoniella antarctica</name>
    <dbReference type="NCBI Taxonomy" id="268115"/>
    <lineage>
        <taxon>Bacteria</taxon>
        <taxon>Bacillati</taxon>
        <taxon>Cyanobacteriota</taxon>
        <taxon>Cyanophyceae</taxon>
        <taxon>Oculatellales</taxon>
        <taxon>Oculatellaceae</taxon>
        <taxon>Shackletoniella</taxon>
    </lineage>
</organism>
<keyword evidence="2" id="KW-0442">Lipid degradation</keyword>
<evidence type="ECO:0000256" key="3">
    <source>
        <dbReference type="ARBA" id="ARBA00023098"/>
    </source>
</evidence>
<dbReference type="InterPro" id="IPR029058">
    <property type="entry name" value="AB_hydrolase_fold"/>
</dbReference>
<proteinExistence type="predicted"/>
<dbReference type="InterPro" id="IPR017395">
    <property type="entry name" value="Chlorophyllase-like"/>
</dbReference>
<dbReference type="GO" id="GO:0003847">
    <property type="term" value="F:1-alkyl-2-acetylglycerophosphocholine esterase activity"/>
    <property type="evidence" value="ECO:0007669"/>
    <property type="project" value="TreeGrafter"/>
</dbReference>
<dbReference type="PANTHER" id="PTHR10272:SF13">
    <property type="entry name" value="POLY(ETHYLENE TEREPHTHALATE) HYDROLASE"/>
    <property type="match status" value="1"/>
</dbReference>
<comment type="caution">
    <text evidence="5">The sequence shown here is derived from an EMBL/GenBank/DDBJ whole genome shotgun (WGS) entry which is preliminary data.</text>
</comment>
<accession>A0A2W4XWP8</accession>
<dbReference type="Pfam" id="PF07224">
    <property type="entry name" value="Chlorophyllase"/>
    <property type="match status" value="1"/>
</dbReference>
<reference evidence="6" key="1">
    <citation type="submission" date="2018-04" db="EMBL/GenBank/DDBJ databases">
        <authorList>
            <person name="Cornet L."/>
        </authorList>
    </citation>
    <scope>NUCLEOTIDE SEQUENCE [LARGE SCALE GENOMIC DNA]</scope>
</reference>
<dbReference type="InterPro" id="IPR010802">
    <property type="entry name" value="DUF1400"/>
</dbReference>